<evidence type="ECO:0000256" key="1">
    <source>
        <dbReference type="SAM" id="MobiDB-lite"/>
    </source>
</evidence>
<evidence type="ECO:0000313" key="3">
    <source>
        <dbReference type="EMBL" id="KAJ8942396.1"/>
    </source>
</evidence>
<keyword evidence="4" id="KW-1185">Reference proteome</keyword>
<dbReference type="EMBL" id="JAPWTK010000329">
    <property type="protein sequence ID" value="KAJ8942396.1"/>
    <property type="molecule type" value="Genomic_DNA"/>
</dbReference>
<dbReference type="Proteomes" id="UP001162162">
    <property type="component" value="Unassembled WGS sequence"/>
</dbReference>
<proteinExistence type="predicted"/>
<comment type="caution">
    <text evidence="3">The sequence shown here is derived from an EMBL/GenBank/DDBJ whole genome shotgun (WGS) entry which is preliminary data.</text>
</comment>
<organism evidence="3 4">
    <name type="scientific">Aromia moschata</name>
    <dbReference type="NCBI Taxonomy" id="1265417"/>
    <lineage>
        <taxon>Eukaryota</taxon>
        <taxon>Metazoa</taxon>
        <taxon>Ecdysozoa</taxon>
        <taxon>Arthropoda</taxon>
        <taxon>Hexapoda</taxon>
        <taxon>Insecta</taxon>
        <taxon>Pterygota</taxon>
        <taxon>Neoptera</taxon>
        <taxon>Endopterygota</taxon>
        <taxon>Coleoptera</taxon>
        <taxon>Polyphaga</taxon>
        <taxon>Cucujiformia</taxon>
        <taxon>Chrysomeloidea</taxon>
        <taxon>Cerambycidae</taxon>
        <taxon>Cerambycinae</taxon>
        <taxon>Callichromatini</taxon>
        <taxon>Aromia</taxon>
    </lineage>
</organism>
<reference evidence="3" key="1">
    <citation type="journal article" date="2023" name="Insect Mol. Biol.">
        <title>Genome sequencing provides insights into the evolution of gene families encoding plant cell wall-degrading enzymes in longhorned beetles.</title>
        <authorList>
            <person name="Shin N.R."/>
            <person name="Okamura Y."/>
            <person name="Kirsch R."/>
            <person name="Pauchet Y."/>
        </authorList>
    </citation>
    <scope>NUCLEOTIDE SEQUENCE</scope>
    <source>
        <strain evidence="3">AMC_N1</strain>
    </source>
</reference>
<evidence type="ECO:0000259" key="2">
    <source>
        <dbReference type="Pfam" id="PF00651"/>
    </source>
</evidence>
<sequence length="157" mass="17621">IISATNAYFSNFSVQVVLFQITKFAMYSEEQDSHGLLTLHYGKHHATIVDEIKTCFASENYADMTFICDDKTTLSAHKLIMASASPLVRRILGERPCAQPQRGTHPGNQELPPPPPLGLPLQRASLHKDDNNKVFFHFKGSFYHQGLRLNPEQVGIL</sequence>
<gene>
    <name evidence="3" type="ORF">NQ318_016645</name>
</gene>
<name>A0AAV8XTR9_9CUCU</name>
<dbReference type="SUPFAM" id="SSF54695">
    <property type="entry name" value="POZ domain"/>
    <property type="match status" value="1"/>
</dbReference>
<evidence type="ECO:0000313" key="4">
    <source>
        <dbReference type="Proteomes" id="UP001162162"/>
    </source>
</evidence>
<feature type="domain" description="BTB" evidence="2">
    <location>
        <begin position="55"/>
        <end position="95"/>
    </location>
</feature>
<dbReference type="Gene3D" id="3.30.710.10">
    <property type="entry name" value="Potassium Channel Kv1.1, Chain A"/>
    <property type="match status" value="1"/>
</dbReference>
<feature type="non-terminal residue" evidence="3">
    <location>
        <position position="1"/>
    </location>
</feature>
<feature type="region of interest" description="Disordered" evidence="1">
    <location>
        <begin position="97"/>
        <end position="120"/>
    </location>
</feature>
<dbReference type="Pfam" id="PF00651">
    <property type="entry name" value="BTB"/>
    <property type="match status" value="1"/>
</dbReference>
<dbReference type="InterPro" id="IPR011333">
    <property type="entry name" value="SKP1/BTB/POZ_sf"/>
</dbReference>
<dbReference type="AlphaFoldDB" id="A0AAV8XTR9"/>
<dbReference type="InterPro" id="IPR000210">
    <property type="entry name" value="BTB/POZ_dom"/>
</dbReference>
<accession>A0AAV8XTR9</accession>
<protein>
    <recommendedName>
        <fullName evidence="2">BTB domain-containing protein</fullName>
    </recommendedName>
</protein>